<organism evidence="1 2">
    <name type="scientific">Auriscalpium vulgare</name>
    <dbReference type="NCBI Taxonomy" id="40419"/>
    <lineage>
        <taxon>Eukaryota</taxon>
        <taxon>Fungi</taxon>
        <taxon>Dikarya</taxon>
        <taxon>Basidiomycota</taxon>
        <taxon>Agaricomycotina</taxon>
        <taxon>Agaricomycetes</taxon>
        <taxon>Russulales</taxon>
        <taxon>Auriscalpiaceae</taxon>
        <taxon>Auriscalpium</taxon>
    </lineage>
</organism>
<evidence type="ECO:0000313" key="2">
    <source>
        <dbReference type="Proteomes" id="UP000814033"/>
    </source>
</evidence>
<reference evidence="1" key="1">
    <citation type="submission" date="2021-02" db="EMBL/GenBank/DDBJ databases">
        <authorList>
            <consortium name="DOE Joint Genome Institute"/>
            <person name="Ahrendt S."/>
            <person name="Looney B.P."/>
            <person name="Miyauchi S."/>
            <person name="Morin E."/>
            <person name="Drula E."/>
            <person name="Courty P.E."/>
            <person name="Chicoki N."/>
            <person name="Fauchery L."/>
            <person name="Kohler A."/>
            <person name="Kuo A."/>
            <person name="Labutti K."/>
            <person name="Pangilinan J."/>
            <person name="Lipzen A."/>
            <person name="Riley R."/>
            <person name="Andreopoulos W."/>
            <person name="He G."/>
            <person name="Johnson J."/>
            <person name="Barry K.W."/>
            <person name="Grigoriev I.V."/>
            <person name="Nagy L."/>
            <person name="Hibbett D."/>
            <person name="Henrissat B."/>
            <person name="Matheny P.B."/>
            <person name="Labbe J."/>
            <person name="Martin F."/>
        </authorList>
    </citation>
    <scope>NUCLEOTIDE SEQUENCE</scope>
    <source>
        <strain evidence="1">FP105234-sp</strain>
    </source>
</reference>
<comment type="caution">
    <text evidence="1">The sequence shown here is derived from an EMBL/GenBank/DDBJ whole genome shotgun (WGS) entry which is preliminary data.</text>
</comment>
<evidence type="ECO:0000313" key="1">
    <source>
        <dbReference type="EMBL" id="KAI0048899.1"/>
    </source>
</evidence>
<name>A0ACB8RXZ9_9AGAM</name>
<dbReference type="Proteomes" id="UP000814033">
    <property type="component" value="Unassembled WGS sequence"/>
</dbReference>
<keyword evidence="2" id="KW-1185">Reference proteome</keyword>
<accession>A0ACB8RXZ9</accession>
<sequence>MLLTAILFWLAGAANFQPVGLLRDLNVDAFTTLQHPLFPTHSVRIKRSEFCDNTVRAYTGYIDFNARHLFFYFFESRNEPDKDDVIFWTNGGPGCSSATGLFMELGPCRVTNATKGPEFFHYSWNSNANIFFIDQPVNVGFSYAEYDMHVDNTPNAAKDIAAFVAIFFEHFASFKGRAFHMASESYGGRYIPLFASALYDQNALLVANGLTPINLTSAMIGNGLTDFQNMLLSYYDVLCSPASVAPSFDINECVRMRRVLPRCKTWTKEVCVDQYDARDCGAAMQFCLAELYQPYFIKGRNPYDITLDCEDDNGLCYPVINNITEYLNRLDVRATLGVDPAVGTFAACSHSVESAFAQAGDIMQDSIAYVAALLERGVAVLVYVGAHDWLCNWVGNERFTLDMEWSGQSEFGQQPLRVWTFEGQVAGKTRSARGLTFATIDGAGHMAPYDRPRESLALIRRWLAGVEI</sequence>
<protein>
    <submittedName>
        <fullName evidence="1">Alpha/beta-hydrolase</fullName>
    </submittedName>
</protein>
<dbReference type="EMBL" id="MU275880">
    <property type="protein sequence ID" value="KAI0048899.1"/>
    <property type="molecule type" value="Genomic_DNA"/>
</dbReference>
<reference evidence="1" key="2">
    <citation type="journal article" date="2022" name="New Phytol.">
        <title>Evolutionary transition to the ectomycorrhizal habit in the genomes of a hyperdiverse lineage of mushroom-forming fungi.</title>
        <authorList>
            <person name="Looney B."/>
            <person name="Miyauchi S."/>
            <person name="Morin E."/>
            <person name="Drula E."/>
            <person name="Courty P.E."/>
            <person name="Kohler A."/>
            <person name="Kuo A."/>
            <person name="LaButti K."/>
            <person name="Pangilinan J."/>
            <person name="Lipzen A."/>
            <person name="Riley R."/>
            <person name="Andreopoulos W."/>
            <person name="He G."/>
            <person name="Johnson J."/>
            <person name="Nolan M."/>
            <person name="Tritt A."/>
            <person name="Barry K.W."/>
            <person name="Grigoriev I.V."/>
            <person name="Nagy L.G."/>
            <person name="Hibbett D."/>
            <person name="Henrissat B."/>
            <person name="Matheny P.B."/>
            <person name="Labbe J."/>
            <person name="Martin F.M."/>
        </authorList>
    </citation>
    <scope>NUCLEOTIDE SEQUENCE</scope>
    <source>
        <strain evidence="1">FP105234-sp</strain>
    </source>
</reference>
<proteinExistence type="predicted"/>
<gene>
    <name evidence="1" type="ORF">FA95DRAFT_1588517</name>
</gene>